<keyword evidence="5" id="KW-0998">Cell outer membrane</keyword>
<evidence type="ECO:0000256" key="2">
    <source>
        <dbReference type="ARBA" id="ARBA00006275"/>
    </source>
</evidence>
<comment type="subcellular location">
    <subcellularLocation>
        <location evidence="1">Cell outer membrane</location>
    </subcellularLocation>
</comment>
<keyword evidence="10" id="KW-1185">Reference proteome</keyword>
<feature type="domain" description="SusD-like N-terminal" evidence="8">
    <location>
        <begin position="89"/>
        <end position="254"/>
    </location>
</feature>
<evidence type="ECO:0000256" key="3">
    <source>
        <dbReference type="ARBA" id="ARBA00022729"/>
    </source>
</evidence>
<protein>
    <submittedName>
        <fullName evidence="9">Starch-binding associating with outer membrane</fullName>
    </submittedName>
</protein>
<evidence type="ECO:0000259" key="7">
    <source>
        <dbReference type="Pfam" id="PF07980"/>
    </source>
</evidence>
<dbReference type="Proteomes" id="UP000198598">
    <property type="component" value="Unassembled WGS sequence"/>
</dbReference>
<evidence type="ECO:0000256" key="4">
    <source>
        <dbReference type="ARBA" id="ARBA00023136"/>
    </source>
</evidence>
<dbReference type="AlphaFoldDB" id="A0A1I1YS85"/>
<feature type="chain" id="PRO_5011744342" evidence="6">
    <location>
        <begin position="28"/>
        <end position="506"/>
    </location>
</feature>
<dbReference type="EMBL" id="FOLQ01000011">
    <property type="protein sequence ID" value="SFE22396.1"/>
    <property type="molecule type" value="Genomic_DNA"/>
</dbReference>
<dbReference type="CDD" id="cd08977">
    <property type="entry name" value="SusD"/>
    <property type="match status" value="1"/>
</dbReference>
<accession>A0A1I1YS85</accession>
<gene>
    <name evidence="9" type="ORF">SAMN05216167_111165</name>
</gene>
<evidence type="ECO:0000256" key="6">
    <source>
        <dbReference type="SAM" id="SignalP"/>
    </source>
</evidence>
<dbReference type="Gene3D" id="1.25.40.390">
    <property type="match status" value="1"/>
</dbReference>
<feature type="domain" description="RagB/SusD" evidence="7">
    <location>
        <begin position="363"/>
        <end position="471"/>
    </location>
</feature>
<organism evidence="9 10">
    <name type="scientific">Spirosoma endophyticum</name>
    <dbReference type="NCBI Taxonomy" id="662367"/>
    <lineage>
        <taxon>Bacteria</taxon>
        <taxon>Pseudomonadati</taxon>
        <taxon>Bacteroidota</taxon>
        <taxon>Cytophagia</taxon>
        <taxon>Cytophagales</taxon>
        <taxon>Cytophagaceae</taxon>
        <taxon>Spirosoma</taxon>
    </lineage>
</organism>
<evidence type="ECO:0000256" key="5">
    <source>
        <dbReference type="ARBA" id="ARBA00023237"/>
    </source>
</evidence>
<dbReference type="SUPFAM" id="SSF48452">
    <property type="entry name" value="TPR-like"/>
    <property type="match status" value="1"/>
</dbReference>
<dbReference type="Pfam" id="PF07980">
    <property type="entry name" value="SusD_RagB"/>
    <property type="match status" value="1"/>
</dbReference>
<reference evidence="9 10" key="1">
    <citation type="submission" date="2016-10" db="EMBL/GenBank/DDBJ databases">
        <authorList>
            <person name="de Groot N.N."/>
        </authorList>
    </citation>
    <scope>NUCLEOTIDE SEQUENCE [LARGE SCALE GENOMIC DNA]</scope>
    <source>
        <strain evidence="9 10">DSM 26130</strain>
    </source>
</reference>
<evidence type="ECO:0000313" key="9">
    <source>
        <dbReference type="EMBL" id="SFE22396.1"/>
    </source>
</evidence>
<dbReference type="GO" id="GO:0009279">
    <property type="term" value="C:cell outer membrane"/>
    <property type="evidence" value="ECO:0007669"/>
    <property type="project" value="UniProtKB-SubCell"/>
</dbReference>
<proteinExistence type="inferred from homology"/>
<dbReference type="STRING" id="662367.SAMN05216167_111165"/>
<evidence type="ECO:0000313" key="10">
    <source>
        <dbReference type="Proteomes" id="UP000198598"/>
    </source>
</evidence>
<keyword evidence="4" id="KW-0472">Membrane</keyword>
<name>A0A1I1YS85_9BACT</name>
<sequence length="506" mass="54249">MRFIKDFMKKKIIYSAALCLISWGFSACNRDLLSPIPQTSVSDASAFSTVSRVQTQLLSLYGSANATNIGGLKDGNLYGGRYVVYGDIRGEDFINETGNLITGSDVWAENPTNSATAVATLWNAGYLTINKCNIFLDGMAAGGATVVGADLGKQYVAEAKLIRGLVYYSLLQYYARPYADGSGSKPGLPLRLSGIKGAGQSDLVRSSVADVYAQVLKDLNEAETDLPSKYTAASDNVTRAHKNTAIALKTRVYLSMQNYASVVTEANKMVSATAPFSSPANVANALQPDITAVFTTYTTPESIFSMPMTGTAGDNPGTQNQLAYYYSPTPANGGVGNGEFSLNPNGIIANTGWKSTDKRRSFIKQSGTTTVKNWLNKYKTASPYTDYVPVIRYAEVLLNLAEAKVRTSNTVDAQAVALLNAVRNRSDAATTFTAASFAAPTDLINAILTERRIEFLGEGLRNNDLMRLLQTIPAKGTAQAKAPTDNGYIWPISASELALNKLATDN</sequence>
<dbReference type="PROSITE" id="PS51257">
    <property type="entry name" value="PROKAR_LIPOPROTEIN"/>
    <property type="match status" value="1"/>
</dbReference>
<dbReference type="InterPro" id="IPR012944">
    <property type="entry name" value="SusD_RagB_dom"/>
</dbReference>
<feature type="signal peptide" evidence="6">
    <location>
        <begin position="1"/>
        <end position="27"/>
    </location>
</feature>
<dbReference type="Pfam" id="PF14322">
    <property type="entry name" value="SusD-like_3"/>
    <property type="match status" value="1"/>
</dbReference>
<keyword evidence="3 6" id="KW-0732">Signal</keyword>
<comment type="similarity">
    <text evidence="2">Belongs to the SusD family.</text>
</comment>
<evidence type="ECO:0000259" key="8">
    <source>
        <dbReference type="Pfam" id="PF14322"/>
    </source>
</evidence>
<evidence type="ECO:0000256" key="1">
    <source>
        <dbReference type="ARBA" id="ARBA00004442"/>
    </source>
</evidence>
<dbReference type="InterPro" id="IPR011990">
    <property type="entry name" value="TPR-like_helical_dom_sf"/>
</dbReference>
<dbReference type="InterPro" id="IPR033985">
    <property type="entry name" value="SusD-like_N"/>
</dbReference>